<gene>
    <name evidence="2" type="ORF">SAMN05216429_106133</name>
</gene>
<evidence type="ECO:0000256" key="1">
    <source>
        <dbReference type="SAM" id="MobiDB-lite"/>
    </source>
</evidence>
<evidence type="ECO:0000313" key="3">
    <source>
        <dbReference type="Proteomes" id="UP000199445"/>
    </source>
</evidence>
<proteinExistence type="predicted"/>
<organism evidence="2 3">
    <name type="scientific">Marinobacter persicus</name>
    <dbReference type="NCBI Taxonomy" id="930118"/>
    <lineage>
        <taxon>Bacteria</taxon>
        <taxon>Pseudomonadati</taxon>
        <taxon>Pseudomonadota</taxon>
        <taxon>Gammaproteobacteria</taxon>
        <taxon>Pseudomonadales</taxon>
        <taxon>Marinobacteraceae</taxon>
        <taxon>Marinobacter</taxon>
    </lineage>
</organism>
<name>A0A1I3UI24_9GAMM</name>
<evidence type="ECO:0000313" key="2">
    <source>
        <dbReference type="EMBL" id="SFJ82515.1"/>
    </source>
</evidence>
<dbReference type="OrthoDB" id="6079046at2"/>
<dbReference type="RefSeq" id="WP_091704166.1">
    <property type="nucleotide sequence ID" value="NZ_BMYN01000012.1"/>
</dbReference>
<accession>A0A1I3UI24</accession>
<protein>
    <submittedName>
        <fullName evidence="2">Uncharacterized protein</fullName>
    </submittedName>
</protein>
<sequence length="106" mass="11417">MQFEMTATVFSVNKITVEGRTFCSMFTGQNPVGDNAENTLGLEVTKISAEPAVFDQLKTEGFRPGQEIKLVAMLKKAANGKSQPHIVGVVPSQKTAPTPEPQKKPA</sequence>
<dbReference type="Proteomes" id="UP000199445">
    <property type="component" value="Unassembled WGS sequence"/>
</dbReference>
<dbReference type="AlphaFoldDB" id="A0A1I3UI24"/>
<reference evidence="2 3" key="1">
    <citation type="submission" date="2016-10" db="EMBL/GenBank/DDBJ databases">
        <authorList>
            <person name="de Groot N.N."/>
        </authorList>
    </citation>
    <scope>NUCLEOTIDE SEQUENCE [LARGE SCALE GENOMIC DNA]</scope>
    <source>
        <strain evidence="2 3">IBRC-M 10445</strain>
    </source>
</reference>
<dbReference type="EMBL" id="FOSC01000006">
    <property type="protein sequence ID" value="SFJ82515.1"/>
    <property type="molecule type" value="Genomic_DNA"/>
</dbReference>
<feature type="region of interest" description="Disordered" evidence="1">
    <location>
        <begin position="82"/>
        <end position="106"/>
    </location>
</feature>
<keyword evidence="3" id="KW-1185">Reference proteome</keyword>